<dbReference type="PANTHER" id="PTHR47611">
    <property type="entry name" value="HAT DIMERISATION DOMAIN, C-TERMINAL"/>
    <property type="match status" value="1"/>
</dbReference>
<dbReference type="Pfam" id="PF05699">
    <property type="entry name" value="Dimer_Tnp_hAT"/>
    <property type="match status" value="1"/>
</dbReference>
<dbReference type="SUPFAM" id="SSF53098">
    <property type="entry name" value="Ribonuclease H-like"/>
    <property type="match status" value="1"/>
</dbReference>
<evidence type="ECO:0000313" key="2">
    <source>
        <dbReference type="EMBL" id="KII64728.1"/>
    </source>
</evidence>
<name>A0A0C2J6F8_THEKT</name>
<organism evidence="2 3">
    <name type="scientific">Thelohanellus kitauei</name>
    <name type="common">Myxosporean</name>
    <dbReference type="NCBI Taxonomy" id="669202"/>
    <lineage>
        <taxon>Eukaryota</taxon>
        <taxon>Metazoa</taxon>
        <taxon>Cnidaria</taxon>
        <taxon>Myxozoa</taxon>
        <taxon>Myxosporea</taxon>
        <taxon>Bivalvulida</taxon>
        <taxon>Platysporina</taxon>
        <taxon>Myxobolidae</taxon>
        <taxon>Thelohanellus</taxon>
    </lineage>
</organism>
<comment type="caution">
    <text evidence="2">The sequence shown here is derived from an EMBL/GenBank/DDBJ whole genome shotgun (WGS) entry which is preliminary data.</text>
</comment>
<evidence type="ECO:0000259" key="1">
    <source>
        <dbReference type="Pfam" id="PF05699"/>
    </source>
</evidence>
<feature type="domain" description="HAT C-terminal dimerisation" evidence="1">
    <location>
        <begin position="118"/>
        <end position="192"/>
    </location>
</feature>
<dbReference type="InterPro" id="IPR008906">
    <property type="entry name" value="HATC_C_dom"/>
</dbReference>
<reference evidence="2 3" key="1">
    <citation type="journal article" date="2014" name="Genome Biol. Evol.">
        <title>The genome of the myxosporean Thelohanellus kitauei shows adaptations to nutrient acquisition within its fish host.</title>
        <authorList>
            <person name="Yang Y."/>
            <person name="Xiong J."/>
            <person name="Zhou Z."/>
            <person name="Huo F."/>
            <person name="Miao W."/>
            <person name="Ran C."/>
            <person name="Liu Y."/>
            <person name="Zhang J."/>
            <person name="Feng J."/>
            <person name="Wang M."/>
            <person name="Wang M."/>
            <person name="Wang L."/>
            <person name="Yao B."/>
        </authorList>
    </citation>
    <scope>NUCLEOTIDE SEQUENCE [LARGE SCALE GENOMIC DNA]</scope>
    <source>
        <strain evidence="2">Wuqing</strain>
    </source>
</reference>
<dbReference type="EMBL" id="JWZT01004122">
    <property type="protein sequence ID" value="KII64728.1"/>
    <property type="molecule type" value="Genomic_DNA"/>
</dbReference>
<evidence type="ECO:0000313" key="3">
    <source>
        <dbReference type="Proteomes" id="UP000031668"/>
    </source>
</evidence>
<keyword evidence="3" id="KW-1185">Reference proteome</keyword>
<protein>
    <recommendedName>
        <fullName evidence="1">HAT C-terminal dimerisation domain-containing protein</fullName>
    </recommendedName>
</protein>
<dbReference type="AlphaFoldDB" id="A0A0C2J6F8"/>
<dbReference type="InterPro" id="IPR012337">
    <property type="entry name" value="RNaseH-like_sf"/>
</dbReference>
<dbReference type="GO" id="GO:0046983">
    <property type="term" value="F:protein dimerization activity"/>
    <property type="evidence" value="ECO:0007669"/>
    <property type="project" value="InterPro"/>
</dbReference>
<dbReference type="Proteomes" id="UP000031668">
    <property type="component" value="Unassembled WGS sequence"/>
</dbReference>
<proteinExistence type="predicted"/>
<sequence>METLGITYKVVTQAFTERNALANIEVIYFDEAGFNLQTLRIYGLSLKPCKPDGTEGETVTVKYKRRSDNSVFSNSLEFNPSNDRTTCTKYRSRRFLDLSNSDDDSGSIQSNENLILCRYRSEPRIDDNECQLRWWKEHECSYPALVIIARKYVCTPATSVLRERLFSFSGNIITKKTASLTSDNVNKLLWLNN</sequence>
<dbReference type="OrthoDB" id="1607513at2759"/>
<dbReference type="PANTHER" id="PTHR47611:SF3">
    <property type="entry name" value="HAT C-TERMINAL DIMERISATION DOMAIN-CONTAINING PROTEIN"/>
    <property type="match status" value="1"/>
</dbReference>
<gene>
    <name evidence="2" type="ORF">RF11_10558</name>
</gene>
<accession>A0A0C2J6F8</accession>